<dbReference type="InterPro" id="IPR021886">
    <property type="entry name" value="MgsA_C"/>
</dbReference>
<dbReference type="SMART" id="SM00382">
    <property type="entry name" value="AAA"/>
    <property type="match status" value="1"/>
</dbReference>
<accession>F9ER74</accession>
<dbReference type="EMBL" id="AFQD01000519">
    <property type="protein sequence ID" value="EGQ78102.1"/>
    <property type="molecule type" value="Genomic_DNA"/>
</dbReference>
<dbReference type="Pfam" id="PF00004">
    <property type="entry name" value="AAA"/>
    <property type="match status" value="1"/>
</dbReference>
<dbReference type="GO" id="GO:0008047">
    <property type="term" value="F:enzyme activator activity"/>
    <property type="evidence" value="ECO:0007669"/>
    <property type="project" value="TreeGrafter"/>
</dbReference>
<dbReference type="CDD" id="cd18139">
    <property type="entry name" value="HLD_clamp_RarA"/>
    <property type="match status" value="1"/>
</dbReference>
<dbReference type="PANTHER" id="PTHR13779:SF7">
    <property type="entry name" value="ATPASE WRNIP1"/>
    <property type="match status" value="1"/>
</dbReference>
<name>F9ER74_9FUSO</name>
<evidence type="ECO:0000259" key="6">
    <source>
        <dbReference type="SMART" id="SM00382"/>
    </source>
</evidence>
<evidence type="ECO:0000256" key="3">
    <source>
        <dbReference type="ARBA" id="ARBA00022705"/>
    </source>
</evidence>
<keyword evidence="5" id="KW-0067">ATP-binding</keyword>
<dbReference type="FunFam" id="1.10.3710.10:FF:000009">
    <property type="entry name" value="AAA family ATPase"/>
    <property type="match status" value="1"/>
</dbReference>
<evidence type="ECO:0000256" key="4">
    <source>
        <dbReference type="ARBA" id="ARBA00022741"/>
    </source>
</evidence>
<dbReference type="InterPro" id="IPR003959">
    <property type="entry name" value="ATPase_AAA_core"/>
</dbReference>
<organism evidence="7 8">
    <name type="scientific">Fusobacterium animalis ATCC 51191</name>
    <dbReference type="NCBI Taxonomy" id="997347"/>
    <lineage>
        <taxon>Bacteria</taxon>
        <taxon>Fusobacteriati</taxon>
        <taxon>Fusobacteriota</taxon>
        <taxon>Fusobacteriia</taxon>
        <taxon>Fusobacteriales</taxon>
        <taxon>Fusobacteriaceae</taxon>
        <taxon>Fusobacterium</taxon>
    </lineage>
</organism>
<evidence type="ECO:0000256" key="5">
    <source>
        <dbReference type="ARBA" id="ARBA00022840"/>
    </source>
</evidence>
<dbReference type="GO" id="GO:0005524">
    <property type="term" value="F:ATP binding"/>
    <property type="evidence" value="ECO:0007669"/>
    <property type="project" value="UniProtKB-KW"/>
</dbReference>
<feature type="non-terminal residue" evidence="7">
    <location>
        <position position="1"/>
    </location>
</feature>
<dbReference type="Proteomes" id="UP000005392">
    <property type="component" value="Unassembled WGS sequence"/>
</dbReference>
<dbReference type="InterPro" id="IPR008921">
    <property type="entry name" value="DNA_pol3_clamp-load_cplx_C"/>
</dbReference>
<keyword evidence="3" id="KW-0235">DNA replication</keyword>
<dbReference type="InterPro" id="IPR003593">
    <property type="entry name" value="AAA+_ATPase"/>
</dbReference>
<sequence length="425" mass="48567">LIILEIVVKYKIKDLRDYYEFISKNYKNVEPLAYKLRPKSLEDFVGQEKLLGKDGVITRLILNSTLSNSIFYGPPGCGKSSLGEIISNTLDCNFEKLNATTASVSDIRNMVETARRNIELYNKRTILFLDEIHRFNKNQQDALLSYIEDGTLTLIGATTENPYYNINNALLSRVMVFEFKALTNEDILKLINKGLNFLNISMSDKIKEIIVDISQGDSRIALNYVEMYNNIHTQMSEDEIFSIFKERQVSFDKKQDKYDMISAFIKSVRGSDPDAAVYWLARLLDGGEDPKYMARRLFIEASEDIGMANPEALLIASAAMNACEKIGMPEVRIILAHATIYLTISSKSNSVYEAIDGALADIKKGELQEVPMNICHDNVGYKYPHNYTDNFVKQKYMNKKKKYYKPGNNKNEKMIAEKLSKLWNE</sequence>
<dbReference type="PANTHER" id="PTHR13779">
    <property type="entry name" value="WERNER HELICASE-INTERACTING PROTEIN 1 FAMILY MEMBER"/>
    <property type="match status" value="1"/>
</dbReference>
<evidence type="ECO:0000313" key="8">
    <source>
        <dbReference type="Proteomes" id="UP000005392"/>
    </source>
</evidence>
<dbReference type="Gene3D" id="1.10.3710.10">
    <property type="entry name" value="DNA polymerase III clamp loader subunits, C-terminal domain"/>
    <property type="match status" value="1"/>
</dbReference>
<comment type="similarity">
    <text evidence="2">Belongs to the AAA ATPase family. RarA/MGS1/WRNIP1 subfamily.</text>
</comment>
<gene>
    <name evidence="7" type="ORF">HMPREF9094_2429</name>
</gene>
<comment type="caution">
    <text evidence="7">The sequence shown here is derived from an EMBL/GenBank/DDBJ whole genome shotgun (WGS) entry which is preliminary data.</text>
</comment>
<dbReference type="PATRIC" id="fig|997347.4.peg.2198"/>
<dbReference type="InterPro" id="IPR032423">
    <property type="entry name" value="AAA_assoc_2"/>
</dbReference>
<dbReference type="FunFam" id="1.20.272.10:FF:000001">
    <property type="entry name" value="Putative AAA family ATPase"/>
    <property type="match status" value="1"/>
</dbReference>
<dbReference type="STRING" id="76859.RN98_03435"/>
<dbReference type="Gene3D" id="1.10.8.60">
    <property type="match status" value="1"/>
</dbReference>
<dbReference type="GO" id="GO:0000731">
    <property type="term" value="P:DNA synthesis involved in DNA repair"/>
    <property type="evidence" value="ECO:0007669"/>
    <property type="project" value="TreeGrafter"/>
</dbReference>
<dbReference type="InterPro" id="IPR051314">
    <property type="entry name" value="AAA_ATPase_RarA/MGS1/WRNIP1"/>
</dbReference>
<evidence type="ECO:0000256" key="2">
    <source>
        <dbReference type="ARBA" id="ARBA00008959"/>
    </source>
</evidence>
<dbReference type="FunFam" id="3.40.50.300:FF:000137">
    <property type="entry name" value="Replication-associated recombination protein A"/>
    <property type="match status" value="1"/>
</dbReference>
<dbReference type="GO" id="GO:0006261">
    <property type="term" value="P:DNA-templated DNA replication"/>
    <property type="evidence" value="ECO:0007669"/>
    <property type="project" value="TreeGrafter"/>
</dbReference>
<dbReference type="SUPFAM" id="SSF52540">
    <property type="entry name" value="P-loop containing nucleoside triphosphate hydrolases"/>
    <property type="match status" value="1"/>
</dbReference>
<protein>
    <submittedName>
        <fullName evidence="7">AAA family ATPase</fullName>
    </submittedName>
</protein>
<reference evidence="7 8" key="1">
    <citation type="submission" date="2011-05" db="EMBL/GenBank/DDBJ databases">
        <authorList>
            <person name="Muzny D."/>
            <person name="Qin X."/>
            <person name="Deng J."/>
            <person name="Jiang H."/>
            <person name="Liu Y."/>
            <person name="Qu J."/>
            <person name="Song X.-Z."/>
            <person name="Zhang L."/>
            <person name="Thornton R."/>
            <person name="Coyle M."/>
            <person name="Francisco L."/>
            <person name="Jackson L."/>
            <person name="Javaid M."/>
            <person name="Korchina V."/>
            <person name="Kovar C."/>
            <person name="Mata R."/>
            <person name="Mathew T."/>
            <person name="Ngo R."/>
            <person name="Nguyen L."/>
            <person name="Nguyen N."/>
            <person name="Okwuonu G."/>
            <person name="Ongeri F."/>
            <person name="Pham C."/>
            <person name="Simmons D."/>
            <person name="Wilczek-Boney K."/>
            <person name="Hale W."/>
            <person name="Jakkamsetti A."/>
            <person name="Pham P."/>
            <person name="Ruth R."/>
            <person name="San Lucas F."/>
            <person name="Warren J."/>
            <person name="Zhang J."/>
            <person name="Zhao Z."/>
            <person name="Zhou C."/>
            <person name="Zhu D."/>
            <person name="Lee S."/>
            <person name="Bess C."/>
            <person name="Blankenburg K."/>
            <person name="Forbes L."/>
            <person name="Fu Q."/>
            <person name="Gubbala S."/>
            <person name="Hirani K."/>
            <person name="Jayaseelan J.C."/>
            <person name="Lara F."/>
            <person name="Munidasa M."/>
            <person name="Palculict T."/>
            <person name="Patil S."/>
            <person name="Pu L.-L."/>
            <person name="Saada N."/>
            <person name="Tang L."/>
            <person name="Weissenberger G."/>
            <person name="Zhu Y."/>
            <person name="Hemphill L."/>
            <person name="Shang Y."/>
            <person name="Youmans B."/>
            <person name="Ayvaz T."/>
            <person name="Ross M."/>
            <person name="Santibanez J."/>
            <person name="Aqrawi P."/>
            <person name="Gross S."/>
            <person name="Joshi V."/>
            <person name="Fowler G."/>
            <person name="Nazareth L."/>
            <person name="Reid J."/>
            <person name="Worley K."/>
            <person name="Petrosino J."/>
            <person name="Highlander S."/>
            <person name="Gibbs R."/>
        </authorList>
    </citation>
    <scope>NUCLEOTIDE SEQUENCE [LARGE SCALE GENOMIC DNA]</scope>
    <source>
        <strain evidence="7 8">ATCC 51191</strain>
    </source>
</reference>
<keyword evidence="4" id="KW-0547">Nucleotide-binding</keyword>
<dbReference type="Pfam" id="PF16193">
    <property type="entry name" value="AAA_assoc_2"/>
    <property type="match status" value="1"/>
</dbReference>
<dbReference type="SUPFAM" id="SSF48019">
    <property type="entry name" value="post-AAA+ oligomerization domain-like"/>
    <property type="match status" value="1"/>
</dbReference>
<dbReference type="Gene3D" id="1.20.272.10">
    <property type="match status" value="1"/>
</dbReference>
<evidence type="ECO:0000256" key="1">
    <source>
        <dbReference type="ARBA" id="ARBA00002393"/>
    </source>
</evidence>
<dbReference type="AlphaFoldDB" id="F9ER74"/>
<comment type="function">
    <text evidence="1">DNA-dependent ATPase that plays important roles in cellular responses to stalled DNA replication processes.</text>
</comment>
<evidence type="ECO:0000313" key="7">
    <source>
        <dbReference type="EMBL" id="EGQ78102.1"/>
    </source>
</evidence>
<dbReference type="Gene3D" id="3.40.50.300">
    <property type="entry name" value="P-loop containing nucleotide triphosphate hydrolases"/>
    <property type="match status" value="1"/>
</dbReference>
<dbReference type="InterPro" id="IPR027417">
    <property type="entry name" value="P-loop_NTPase"/>
</dbReference>
<keyword evidence="8" id="KW-1185">Reference proteome</keyword>
<feature type="domain" description="AAA+ ATPase" evidence="6">
    <location>
        <begin position="65"/>
        <end position="192"/>
    </location>
</feature>
<dbReference type="GO" id="GO:0016887">
    <property type="term" value="F:ATP hydrolysis activity"/>
    <property type="evidence" value="ECO:0007669"/>
    <property type="project" value="InterPro"/>
</dbReference>
<dbReference type="CDD" id="cd00009">
    <property type="entry name" value="AAA"/>
    <property type="match status" value="1"/>
</dbReference>
<dbReference type="GO" id="GO:0017116">
    <property type="term" value="F:single-stranded DNA helicase activity"/>
    <property type="evidence" value="ECO:0007669"/>
    <property type="project" value="TreeGrafter"/>
</dbReference>
<dbReference type="GO" id="GO:0003677">
    <property type="term" value="F:DNA binding"/>
    <property type="evidence" value="ECO:0007669"/>
    <property type="project" value="InterPro"/>
</dbReference>
<dbReference type="Pfam" id="PF12002">
    <property type="entry name" value="MgsA_C"/>
    <property type="match status" value="1"/>
</dbReference>
<dbReference type="HOGENOM" id="CLU_017985_1_3_0"/>
<proteinExistence type="inferred from homology"/>